<dbReference type="OrthoDB" id="9838985at2"/>
<dbReference type="Proteomes" id="UP000187608">
    <property type="component" value="Unassembled WGS sequence"/>
</dbReference>
<dbReference type="STRING" id="570947.SAMN05421687_10474"/>
<name>A0A1N7J7B5_9BACI</name>
<organism evidence="1 2">
    <name type="scientific">Salimicrobium flavidum</name>
    <dbReference type="NCBI Taxonomy" id="570947"/>
    <lineage>
        <taxon>Bacteria</taxon>
        <taxon>Bacillati</taxon>
        <taxon>Bacillota</taxon>
        <taxon>Bacilli</taxon>
        <taxon>Bacillales</taxon>
        <taxon>Bacillaceae</taxon>
        <taxon>Salimicrobium</taxon>
    </lineage>
</organism>
<proteinExistence type="predicted"/>
<dbReference type="AlphaFoldDB" id="A0A1N7J7B5"/>
<dbReference type="EMBL" id="FTOC01000004">
    <property type="protein sequence ID" value="SIS45258.1"/>
    <property type="molecule type" value="Genomic_DNA"/>
</dbReference>
<evidence type="ECO:0000313" key="1">
    <source>
        <dbReference type="EMBL" id="SIS45258.1"/>
    </source>
</evidence>
<gene>
    <name evidence="1" type="ORF">SAMN05421687_10474</name>
</gene>
<keyword evidence="2" id="KW-1185">Reference proteome</keyword>
<accession>A0A1N7J7B5</accession>
<protein>
    <submittedName>
        <fullName evidence="1">Uncharacterized protein</fullName>
    </submittedName>
</protein>
<sequence>MKKVIAGLVGFLLLITLAVVPAKMRSMDADQFSNGEREFVRHAIASTSGTLENPLERLLILGYRIDEMERVNGMPVEATVEAVTFFGVPGARVRVDRNGASVERRSYTPGR</sequence>
<dbReference type="RefSeq" id="WP_143525675.1">
    <property type="nucleotide sequence ID" value="NZ_FTOC01000004.1"/>
</dbReference>
<reference evidence="2" key="1">
    <citation type="submission" date="2017-01" db="EMBL/GenBank/DDBJ databases">
        <authorList>
            <person name="Varghese N."/>
            <person name="Submissions S."/>
        </authorList>
    </citation>
    <scope>NUCLEOTIDE SEQUENCE [LARGE SCALE GENOMIC DNA]</scope>
    <source>
        <strain evidence="2">DSM 23127</strain>
    </source>
</reference>
<evidence type="ECO:0000313" key="2">
    <source>
        <dbReference type="Proteomes" id="UP000187608"/>
    </source>
</evidence>